<feature type="region of interest" description="Disordered" evidence="1">
    <location>
        <begin position="619"/>
        <end position="640"/>
    </location>
</feature>
<evidence type="ECO:0000313" key="3">
    <source>
        <dbReference type="Proteomes" id="UP000467700"/>
    </source>
</evidence>
<feature type="compositionally biased region" description="Basic and acidic residues" evidence="1">
    <location>
        <begin position="491"/>
        <end position="504"/>
    </location>
</feature>
<feature type="compositionally biased region" description="Low complexity" evidence="1">
    <location>
        <begin position="553"/>
        <end position="562"/>
    </location>
</feature>
<protein>
    <recommendedName>
        <fullName evidence="4">PX domain-containing protein</fullName>
    </recommendedName>
</protein>
<dbReference type="AlphaFoldDB" id="A0A8S0WVW0"/>
<sequence>MSAQSSRLISFPPTQNTPLVAVQRISQPPGDFTVVYVIGAPTIYPPLTDSPGKIPATPSPFAHHSTRAAKMMFAEFSAVGHTETTLPSDQYKRAVLKPPPSRFSVEFLSSTKANGVYNHGMRISPITAFDDRMSVSTRGTHIEYDIWRRWEDCLFLQETLESEYSRAAREKKTRLAQGKGVKAFNGLYKQDFASSWESLPPGPDPNSVAQDIHNHLPRLTKKGTLFRASQATVDQRQREFRHLVETLFSDDMPALIQEIRASTIVTDFFGLWRRDYDNMSSARKTSPSTRSSVTSSVFGSYFSESSPSLAGSINENPHASRRSLAKSLSPKKTSSKHRSSSERPRSSSGSTITDITEVSRYPASTRHSGESVRAETPSTCRPRRRTDSNTSSDSSSTHSDGSSDYGSTSLTSPSIVDDVPIVFGHNPISNDRPSSILEVLPEEREMLAKTPEKYLSPPLMRRTRVSPTDRKTNRSFSIVGYPSRTPSPQPETEKKDRSVRESWHSVDSSADDILEGLKLSLPHPIKEQKYRASIASIATFMTTNSAEAMFPNSPTTPSPTSSQGRPRISTALTLSDFEMSPEQDRSRESTALSLSDFEIYSDIDDDSCSILSAFPRPSSYLPAGRRPDSRPETPVGNSAREQSLMYASDSPFSAETSFYPPPSPTASTISSSFTISTAITSTTATSSSTASGGSLSLKVAHNTSIIMLRVPREITLKELRERIYTKFVGQEGVPLSREFSVAFVLPTPGMSPVKPKSRARSASVSSKDKMEMQFVEKEADWERVVMTTEGSKVVLRILDGPRS</sequence>
<feature type="region of interest" description="Disordered" evidence="1">
    <location>
        <begin position="306"/>
        <end position="415"/>
    </location>
</feature>
<name>A0A8S0WVW0_CYCAE</name>
<dbReference type="Proteomes" id="UP000467700">
    <property type="component" value="Unassembled WGS sequence"/>
</dbReference>
<dbReference type="InterPro" id="IPR036871">
    <property type="entry name" value="PX_dom_sf"/>
</dbReference>
<evidence type="ECO:0000313" key="2">
    <source>
        <dbReference type="EMBL" id="CAA7267046.1"/>
    </source>
</evidence>
<dbReference type="Gene3D" id="3.30.1520.10">
    <property type="entry name" value="Phox-like domain"/>
    <property type="match status" value="1"/>
</dbReference>
<proteinExistence type="predicted"/>
<dbReference type="GO" id="GO:0035091">
    <property type="term" value="F:phosphatidylinositol binding"/>
    <property type="evidence" value="ECO:0007669"/>
    <property type="project" value="InterPro"/>
</dbReference>
<comment type="caution">
    <text evidence="2">The sequence shown here is derived from an EMBL/GenBank/DDBJ whole genome shotgun (WGS) entry which is preliminary data.</text>
</comment>
<feature type="compositionally biased region" description="Low complexity" evidence="1">
    <location>
        <begin position="388"/>
        <end position="414"/>
    </location>
</feature>
<evidence type="ECO:0000256" key="1">
    <source>
        <dbReference type="SAM" id="MobiDB-lite"/>
    </source>
</evidence>
<keyword evidence="3" id="KW-1185">Reference proteome</keyword>
<gene>
    <name evidence="2" type="ORF">AAE3_LOCUS9198</name>
</gene>
<dbReference type="OrthoDB" id="3244370at2759"/>
<feature type="region of interest" description="Disordered" evidence="1">
    <location>
        <begin position="547"/>
        <end position="566"/>
    </location>
</feature>
<reference evidence="2 3" key="1">
    <citation type="submission" date="2020-01" db="EMBL/GenBank/DDBJ databases">
        <authorList>
            <person name="Gupta K D."/>
        </authorList>
    </citation>
    <scope>NUCLEOTIDE SEQUENCE [LARGE SCALE GENOMIC DNA]</scope>
</reference>
<evidence type="ECO:0008006" key="4">
    <source>
        <dbReference type="Google" id="ProtNLM"/>
    </source>
</evidence>
<feature type="region of interest" description="Disordered" evidence="1">
    <location>
        <begin position="449"/>
        <end position="506"/>
    </location>
</feature>
<accession>A0A8S0WVW0</accession>
<dbReference type="EMBL" id="CACVBS010000057">
    <property type="protein sequence ID" value="CAA7267046.1"/>
    <property type="molecule type" value="Genomic_DNA"/>
</dbReference>
<organism evidence="2 3">
    <name type="scientific">Cyclocybe aegerita</name>
    <name type="common">Black poplar mushroom</name>
    <name type="synonym">Agrocybe aegerita</name>
    <dbReference type="NCBI Taxonomy" id="1973307"/>
    <lineage>
        <taxon>Eukaryota</taxon>
        <taxon>Fungi</taxon>
        <taxon>Dikarya</taxon>
        <taxon>Basidiomycota</taxon>
        <taxon>Agaricomycotina</taxon>
        <taxon>Agaricomycetes</taxon>
        <taxon>Agaricomycetidae</taxon>
        <taxon>Agaricales</taxon>
        <taxon>Agaricineae</taxon>
        <taxon>Bolbitiaceae</taxon>
        <taxon>Cyclocybe</taxon>
    </lineage>
</organism>